<sequence length="55" mass="6262">MQFEVQLIAVARTTIGENPLWDAIQERLYWIDAAEGPIFRSTADGKDTNRDNRPA</sequence>
<name>A0ABW3C8R8_9ACTN</name>
<evidence type="ECO:0008006" key="3">
    <source>
        <dbReference type="Google" id="ProtNLM"/>
    </source>
</evidence>
<gene>
    <name evidence="1" type="ORF">ACFQ07_01560</name>
</gene>
<organism evidence="1 2">
    <name type="scientific">Actinomadura adrarensis</name>
    <dbReference type="NCBI Taxonomy" id="1819600"/>
    <lineage>
        <taxon>Bacteria</taxon>
        <taxon>Bacillati</taxon>
        <taxon>Actinomycetota</taxon>
        <taxon>Actinomycetes</taxon>
        <taxon>Streptosporangiales</taxon>
        <taxon>Thermomonosporaceae</taxon>
        <taxon>Actinomadura</taxon>
    </lineage>
</organism>
<dbReference type="Proteomes" id="UP001597083">
    <property type="component" value="Unassembled WGS sequence"/>
</dbReference>
<keyword evidence="2" id="KW-1185">Reference proteome</keyword>
<dbReference type="EMBL" id="JBHTIR010000179">
    <property type="protein sequence ID" value="MFD0850903.1"/>
    <property type="molecule type" value="Genomic_DNA"/>
</dbReference>
<protein>
    <recommendedName>
        <fullName evidence="3">SMP-30/gluconolactonase/LRE family protein</fullName>
    </recommendedName>
</protein>
<accession>A0ABW3C8R8</accession>
<evidence type="ECO:0000313" key="2">
    <source>
        <dbReference type="Proteomes" id="UP001597083"/>
    </source>
</evidence>
<evidence type="ECO:0000313" key="1">
    <source>
        <dbReference type="EMBL" id="MFD0850903.1"/>
    </source>
</evidence>
<reference evidence="2" key="1">
    <citation type="journal article" date="2019" name="Int. J. Syst. Evol. Microbiol.">
        <title>The Global Catalogue of Microorganisms (GCM) 10K type strain sequencing project: providing services to taxonomists for standard genome sequencing and annotation.</title>
        <authorList>
            <consortium name="The Broad Institute Genomics Platform"/>
            <consortium name="The Broad Institute Genome Sequencing Center for Infectious Disease"/>
            <person name="Wu L."/>
            <person name="Ma J."/>
        </authorList>
    </citation>
    <scope>NUCLEOTIDE SEQUENCE [LARGE SCALE GENOMIC DNA]</scope>
    <source>
        <strain evidence="2">JCM 31696</strain>
    </source>
</reference>
<dbReference type="Gene3D" id="2.120.10.30">
    <property type="entry name" value="TolB, C-terminal domain"/>
    <property type="match status" value="1"/>
</dbReference>
<dbReference type="InterPro" id="IPR011042">
    <property type="entry name" value="6-blade_b-propeller_TolB-like"/>
</dbReference>
<proteinExistence type="predicted"/>
<comment type="caution">
    <text evidence="1">The sequence shown here is derived from an EMBL/GenBank/DDBJ whole genome shotgun (WGS) entry which is preliminary data.</text>
</comment>